<name>A0A1C7LNT2_GRIFR</name>
<accession>A0A1C7LNT2</accession>
<gene>
    <name evidence="7" type="primary">TMA46</name>
    <name evidence="7" type="ORF">A0H81_13748</name>
</gene>
<feature type="domain" description="C3H1-type" evidence="6">
    <location>
        <begin position="163"/>
        <end position="200"/>
    </location>
</feature>
<dbReference type="GO" id="GO:0002181">
    <property type="term" value="P:cytoplasmic translation"/>
    <property type="evidence" value="ECO:0007669"/>
    <property type="project" value="TreeGrafter"/>
</dbReference>
<feature type="compositionally biased region" description="Acidic residues" evidence="5">
    <location>
        <begin position="292"/>
        <end position="305"/>
    </location>
</feature>
<feature type="compositionally biased region" description="Basic and acidic residues" evidence="5">
    <location>
        <begin position="257"/>
        <end position="271"/>
    </location>
</feature>
<evidence type="ECO:0000259" key="6">
    <source>
        <dbReference type="PROSITE" id="PS50103"/>
    </source>
</evidence>
<evidence type="ECO:0000313" key="8">
    <source>
        <dbReference type="Proteomes" id="UP000092993"/>
    </source>
</evidence>
<feature type="domain" description="C3H1-type" evidence="6">
    <location>
        <begin position="92"/>
        <end position="119"/>
    </location>
</feature>
<dbReference type="OrthoDB" id="278280at2759"/>
<dbReference type="Gene3D" id="6.20.400.10">
    <property type="match status" value="1"/>
</dbReference>
<dbReference type="STRING" id="5627.A0A1C7LNT2"/>
<evidence type="ECO:0000256" key="5">
    <source>
        <dbReference type="SAM" id="MobiDB-lite"/>
    </source>
</evidence>
<dbReference type="InterPro" id="IPR032378">
    <property type="entry name" value="ZC3H15/TMA46_C"/>
</dbReference>
<dbReference type="EMBL" id="LUGG01000032">
    <property type="protein sequence ID" value="OBZ66270.1"/>
    <property type="molecule type" value="Genomic_DNA"/>
</dbReference>
<dbReference type="AlphaFoldDB" id="A0A1C7LNT2"/>
<feature type="compositionally biased region" description="Low complexity" evidence="5">
    <location>
        <begin position="32"/>
        <end position="41"/>
    </location>
</feature>
<dbReference type="SUPFAM" id="SSF90229">
    <property type="entry name" value="CCCH zinc finger"/>
    <property type="match status" value="1"/>
</dbReference>
<dbReference type="Pfam" id="PF16543">
    <property type="entry name" value="DFRP_C"/>
    <property type="match status" value="1"/>
</dbReference>
<dbReference type="SMART" id="SM00356">
    <property type="entry name" value="ZnF_C3H1"/>
    <property type="match status" value="2"/>
</dbReference>
<dbReference type="Pfam" id="PF00642">
    <property type="entry name" value="zf-CCCH"/>
    <property type="match status" value="1"/>
</dbReference>
<evidence type="ECO:0000256" key="3">
    <source>
        <dbReference type="ARBA" id="ARBA00022833"/>
    </source>
</evidence>
<comment type="caution">
    <text evidence="7">The sequence shown here is derived from an EMBL/GenBank/DDBJ whole genome shotgun (WGS) entry which is preliminary data.</text>
</comment>
<keyword evidence="2 4" id="KW-0863">Zinc-finger</keyword>
<reference evidence="7 8" key="1">
    <citation type="submission" date="2016-03" db="EMBL/GenBank/DDBJ databases">
        <title>Whole genome sequencing of Grifola frondosa 9006-11.</title>
        <authorList>
            <person name="Min B."/>
            <person name="Park H."/>
            <person name="Kim J.-G."/>
            <person name="Cho H."/>
            <person name="Oh Y.-L."/>
            <person name="Kong W.-S."/>
            <person name="Choi I.-G."/>
        </authorList>
    </citation>
    <scope>NUCLEOTIDE SEQUENCE [LARGE SCALE GENOMIC DNA]</scope>
    <source>
        <strain evidence="7 8">9006-11</strain>
    </source>
</reference>
<organism evidence="7 8">
    <name type="scientific">Grifola frondosa</name>
    <name type="common">Maitake</name>
    <name type="synonym">Polyporus frondosus</name>
    <dbReference type="NCBI Taxonomy" id="5627"/>
    <lineage>
        <taxon>Eukaryota</taxon>
        <taxon>Fungi</taxon>
        <taxon>Dikarya</taxon>
        <taxon>Basidiomycota</taxon>
        <taxon>Agaricomycotina</taxon>
        <taxon>Agaricomycetes</taxon>
        <taxon>Polyporales</taxon>
        <taxon>Grifolaceae</taxon>
        <taxon>Grifola</taxon>
    </lineage>
</organism>
<dbReference type="GO" id="GO:0008270">
    <property type="term" value="F:zinc ion binding"/>
    <property type="evidence" value="ECO:0007669"/>
    <property type="project" value="UniProtKB-KW"/>
</dbReference>
<dbReference type="PANTHER" id="PTHR12681">
    <property type="entry name" value="ZINC FINGER-CONTAINING PROTEIN P48ZNF"/>
    <property type="match status" value="1"/>
</dbReference>
<dbReference type="Proteomes" id="UP000092993">
    <property type="component" value="Unassembled WGS sequence"/>
</dbReference>
<feature type="compositionally biased region" description="Basic and acidic residues" evidence="5">
    <location>
        <begin position="42"/>
        <end position="69"/>
    </location>
</feature>
<feature type="region of interest" description="Disordered" evidence="5">
    <location>
        <begin position="249"/>
        <end position="352"/>
    </location>
</feature>
<sequence length="352" mass="40214">MPPKKQQAGSSSKPKEDKTFGMKNKNKSARVQKQIAAIEKQQAQDRKSRAALEKEKEKALREKEKAEMEKRKKEEAALFKPVQTQKIPFGVDPKTVLCAFYKAGHCDKGSKCKFSHDLDVGRKVEKKNLYEDSREDKMTDTMDKWDEEKLRTVVLSKTGNPRTTTDIVCKYFIQAIESEKYGWFWECPNGESCHYRHALPPGFVLKSQKKAAEDAEKANTISLEEFLEVERHKLGSNLTPVTPESFAKWKQTRMNKKQAEEDALRKTKDAQHAAGKNSGMSGRDLFTYNPEWFEDEEEVEEEEWDLAQYRKQKEEEDLAAEAQRIHDLQLEDESEGPAHDAEGGGTSSAGSD</sequence>
<keyword evidence="8" id="KW-1185">Reference proteome</keyword>
<protein>
    <submittedName>
        <fullName evidence="7">Translation machinery-associated protein 46</fullName>
    </submittedName>
</protein>
<dbReference type="GO" id="GO:0005829">
    <property type="term" value="C:cytosol"/>
    <property type="evidence" value="ECO:0007669"/>
    <property type="project" value="TreeGrafter"/>
</dbReference>
<dbReference type="GO" id="GO:0003729">
    <property type="term" value="F:mRNA binding"/>
    <property type="evidence" value="ECO:0007669"/>
    <property type="project" value="TreeGrafter"/>
</dbReference>
<proteinExistence type="predicted"/>
<evidence type="ECO:0000256" key="2">
    <source>
        <dbReference type="ARBA" id="ARBA00022771"/>
    </source>
</evidence>
<evidence type="ECO:0000256" key="4">
    <source>
        <dbReference type="PROSITE-ProRule" id="PRU00723"/>
    </source>
</evidence>
<dbReference type="Gene3D" id="4.10.1000.10">
    <property type="entry name" value="Zinc finger, CCCH-type"/>
    <property type="match status" value="1"/>
</dbReference>
<evidence type="ECO:0000256" key="1">
    <source>
        <dbReference type="ARBA" id="ARBA00022723"/>
    </source>
</evidence>
<feature type="region of interest" description="Disordered" evidence="5">
    <location>
        <begin position="1"/>
        <end position="69"/>
    </location>
</feature>
<feature type="zinc finger region" description="C3H1-type" evidence="4">
    <location>
        <begin position="163"/>
        <end position="200"/>
    </location>
</feature>
<evidence type="ECO:0000313" key="7">
    <source>
        <dbReference type="EMBL" id="OBZ66270.1"/>
    </source>
</evidence>
<feature type="compositionally biased region" description="Gly residues" evidence="5">
    <location>
        <begin position="343"/>
        <end position="352"/>
    </location>
</feature>
<dbReference type="InterPro" id="IPR036855">
    <property type="entry name" value="Znf_CCCH_sf"/>
</dbReference>
<keyword evidence="3 4" id="KW-0862">Zinc</keyword>
<dbReference type="PANTHER" id="PTHR12681:SF0">
    <property type="entry name" value="ZINC FINGER CCCH DOMAIN-CONTAINING PROTEIN 15"/>
    <property type="match status" value="1"/>
</dbReference>
<keyword evidence="1 4" id="KW-0479">Metal-binding</keyword>
<feature type="zinc finger region" description="C3H1-type" evidence="4">
    <location>
        <begin position="92"/>
        <end position="119"/>
    </location>
</feature>
<dbReference type="PROSITE" id="PS50103">
    <property type="entry name" value="ZF_C3H1"/>
    <property type="match status" value="2"/>
</dbReference>
<dbReference type="OMA" id="GREMFYF"/>
<dbReference type="InterPro" id="IPR000571">
    <property type="entry name" value="Znf_CCCH"/>
</dbReference>